<keyword evidence="2" id="KW-1185">Reference proteome</keyword>
<proteinExistence type="predicted"/>
<dbReference type="RefSeq" id="WP_160498532.1">
    <property type="nucleotide sequence ID" value="NZ_WUBI01000002.1"/>
</dbReference>
<dbReference type="EMBL" id="WUBI01000002">
    <property type="protein sequence ID" value="MWV44924.1"/>
    <property type="molecule type" value="Genomic_DNA"/>
</dbReference>
<protein>
    <submittedName>
        <fullName evidence="1">Uncharacterized protein</fullName>
    </submittedName>
</protein>
<organism evidence="1 2">
    <name type="scientific">Paenibacillus dendrobii</name>
    <dbReference type="NCBI Taxonomy" id="2691084"/>
    <lineage>
        <taxon>Bacteria</taxon>
        <taxon>Bacillati</taxon>
        <taxon>Bacillota</taxon>
        <taxon>Bacilli</taxon>
        <taxon>Bacillales</taxon>
        <taxon>Paenibacillaceae</taxon>
        <taxon>Paenibacillus</taxon>
    </lineage>
</organism>
<sequence>MSEINNNKVQVSIVNIQGDDYILYLHTVGLYKCMLEQIESRERAISKQYDNPVDAVTDAYEQLFFREQSKN</sequence>
<evidence type="ECO:0000313" key="2">
    <source>
        <dbReference type="Proteomes" id="UP000460318"/>
    </source>
</evidence>
<accession>A0A7X3IJ43</accession>
<comment type="caution">
    <text evidence="1">The sequence shown here is derived from an EMBL/GenBank/DDBJ whole genome shotgun (WGS) entry which is preliminary data.</text>
</comment>
<dbReference type="Proteomes" id="UP000460318">
    <property type="component" value="Unassembled WGS sequence"/>
</dbReference>
<gene>
    <name evidence="1" type="ORF">GRF59_14980</name>
</gene>
<reference evidence="1 2" key="1">
    <citation type="submission" date="2019-12" db="EMBL/GenBank/DDBJ databases">
        <title>Paenibacillus sp. nov., an endophytic bacterium isolated from the stem of Dendrobium.</title>
        <authorList>
            <person name="Zhao R."/>
        </authorList>
    </citation>
    <scope>NUCLEOTIDE SEQUENCE [LARGE SCALE GENOMIC DNA]</scope>
    <source>
        <strain evidence="1 2">HJL G12</strain>
    </source>
</reference>
<evidence type="ECO:0000313" key="1">
    <source>
        <dbReference type="EMBL" id="MWV44924.1"/>
    </source>
</evidence>
<dbReference type="AlphaFoldDB" id="A0A7X3IJ43"/>
<name>A0A7X3IJ43_9BACL</name>